<comment type="caution">
    <text evidence="3">The sequence shown here is derived from an EMBL/GenBank/DDBJ whole genome shotgun (WGS) entry which is preliminary data.</text>
</comment>
<evidence type="ECO:0000256" key="1">
    <source>
        <dbReference type="SAM" id="MobiDB-lite"/>
    </source>
</evidence>
<keyword evidence="2" id="KW-0472">Membrane</keyword>
<accession>A0A401Q9A4</accession>
<feature type="compositionally biased region" description="Polar residues" evidence="1">
    <location>
        <begin position="45"/>
        <end position="56"/>
    </location>
</feature>
<keyword evidence="2" id="KW-1133">Transmembrane helix</keyword>
<dbReference type="OrthoDB" id="9410218at2759"/>
<organism evidence="3 4">
    <name type="scientific">Scyliorhinus torazame</name>
    <name type="common">Cloudy catshark</name>
    <name type="synonym">Catulus torazame</name>
    <dbReference type="NCBI Taxonomy" id="75743"/>
    <lineage>
        <taxon>Eukaryota</taxon>
        <taxon>Metazoa</taxon>
        <taxon>Chordata</taxon>
        <taxon>Craniata</taxon>
        <taxon>Vertebrata</taxon>
        <taxon>Chondrichthyes</taxon>
        <taxon>Elasmobranchii</taxon>
        <taxon>Galeomorphii</taxon>
        <taxon>Galeoidea</taxon>
        <taxon>Carcharhiniformes</taxon>
        <taxon>Scyliorhinidae</taxon>
        <taxon>Scyliorhinus</taxon>
    </lineage>
</organism>
<feature type="compositionally biased region" description="Polar residues" evidence="1">
    <location>
        <begin position="24"/>
        <end position="34"/>
    </location>
</feature>
<sequence>MEVSECEPERQIPGTCCGPEFTDVASSLHSQPPTADSIADPGSGAETTQPGKTLSRSPGCPDSPNADEIRMGELFNEQAAIANIAQSDSFPEFENNCYWYGMESREQTPRPISLESDFVASFKIAAVLTLVFVAVTIVLVSSNQPEHFLIHPDLTKLNGQDSLNHKLHKLRVSFPSQSEAFWKTLENHFNHRLAEPAATLECWLVGVGFEDSWNTMFCLAKIIVKLLLVNDGHLAPNIMSKMLDYSHIFWSQPGLSPRPGTCVIVIAKSISRQFYAITLILRSANTPTALQLTLTSVQPINMGPEEEVSFENCTLRILHHLNLTAQTNTEFLNTPVVVVKREDYLESDFLC</sequence>
<feature type="region of interest" description="Disordered" evidence="1">
    <location>
        <begin position="1"/>
        <end position="65"/>
    </location>
</feature>
<evidence type="ECO:0000313" key="3">
    <source>
        <dbReference type="EMBL" id="GCB81959.1"/>
    </source>
</evidence>
<reference evidence="3 4" key="1">
    <citation type="journal article" date="2018" name="Nat. Ecol. Evol.">
        <title>Shark genomes provide insights into elasmobranch evolution and the origin of vertebrates.</title>
        <authorList>
            <person name="Hara Y"/>
            <person name="Yamaguchi K"/>
            <person name="Onimaru K"/>
            <person name="Kadota M"/>
            <person name="Koyanagi M"/>
            <person name="Keeley SD"/>
            <person name="Tatsumi K"/>
            <person name="Tanaka K"/>
            <person name="Motone F"/>
            <person name="Kageyama Y"/>
            <person name="Nozu R"/>
            <person name="Adachi N"/>
            <person name="Nishimura O"/>
            <person name="Nakagawa R"/>
            <person name="Tanegashima C"/>
            <person name="Kiyatake I"/>
            <person name="Matsumoto R"/>
            <person name="Murakumo K"/>
            <person name="Nishida K"/>
            <person name="Terakita A"/>
            <person name="Kuratani S"/>
            <person name="Sato K"/>
            <person name="Hyodo S Kuraku.S."/>
        </authorList>
    </citation>
    <scope>NUCLEOTIDE SEQUENCE [LARGE SCALE GENOMIC DNA]</scope>
</reference>
<dbReference type="Proteomes" id="UP000288216">
    <property type="component" value="Unassembled WGS sequence"/>
</dbReference>
<keyword evidence="4" id="KW-1185">Reference proteome</keyword>
<feature type="transmembrane region" description="Helical" evidence="2">
    <location>
        <begin position="118"/>
        <end position="140"/>
    </location>
</feature>
<protein>
    <submittedName>
        <fullName evidence="3">Uncharacterized protein</fullName>
    </submittedName>
</protein>
<dbReference type="AlphaFoldDB" id="A0A401Q9A4"/>
<evidence type="ECO:0000313" key="4">
    <source>
        <dbReference type="Proteomes" id="UP000288216"/>
    </source>
</evidence>
<proteinExistence type="predicted"/>
<gene>
    <name evidence="3" type="ORF">scyTo_0021919</name>
</gene>
<name>A0A401Q9A4_SCYTO</name>
<dbReference type="EMBL" id="BFAA01020498">
    <property type="protein sequence ID" value="GCB81959.1"/>
    <property type="molecule type" value="Genomic_DNA"/>
</dbReference>
<evidence type="ECO:0000256" key="2">
    <source>
        <dbReference type="SAM" id="Phobius"/>
    </source>
</evidence>
<keyword evidence="2" id="KW-0812">Transmembrane</keyword>